<keyword evidence="4" id="KW-1185">Reference proteome</keyword>
<dbReference type="Pfam" id="PF07835">
    <property type="entry name" value="COX4_pro_2"/>
    <property type="match status" value="1"/>
</dbReference>
<dbReference type="EMBL" id="JAEIJD010000003">
    <property type="protein sequence ID" value="MBI6629311.1"/>
    <property type="molecule type" value="Genomic_DNA"/>
</dbReference>
<sequence length="43" mass="4668">MAEQHGDMDIAEQDRTYAGFLSLIVKVVIASVVLAIFLAIFAT</sequence>
<comment type="caution">
    <text evidence="3">The sequence shown here is derived from an EMBL/GenBank/DDBJ whole genome shotgun (WGS) entry which is preliminary data.</text>
</comment>
<keyword evidence="1" id="KW-0472">Membrane</keyword>
<evidence type="ECO:0000259" key="2">
    <source>
        <dbReference type="Pfam" id="PF07835"/>
    </source>
</evidence>
<evidence type="ECO:0000313" key="4">
    <source>
        <dbReference type="Proteomes" id="UP000613255"/>
    </source>
</evidence>
<dbReference type="Proteomes" id="UP000613255">
    <property type="component" value="Unassembled WGS sequence"/>
</dbReference>
<protein>
    <submittedName>
        <fullName evidence="3">Aa3-type cytochrome c oxidase subunit IV</fullName>
    </submittedName>
</protein>
<accession>A0A934HLW7</accession>
<name>A0A934HLW7_9RHOB</name>
<dbReference type="InterPro" id="IPR012422">
    <property type="entry name" value="Cyt_c_oxidase_su4_bac-aa3"/>
</dbReference>
<dbReference type="RefSeq" id="WP_198685338.1">
    <property type="nucleotide sequence ID" value="NZ_JAEIJD010000003.1"/>
</dbReference>
<feature type="transmembrane region" description="Helical" evidence="1">
    <location>
        <begin position="20"/>
        <end position="42"/>
    </location>
</feature>
<reference evidence="3" key="1">
    <citation type="submission" date="2020-12" db="EMBL/GenBank/DDBJ databases">
        <title>Pontibaca salina gen. nov., sp. nov., isolated from marine sediment.</title>
        <authorList>
            <person name="Bo J."/>
            <person name="Wang S."/>
            <person name="Song X."/>
            <person name="Du Z."/>
        </authorList>
    </citation>
    <scope>NUCLEOTIDE SEQUENCE</scope>
    <source>
        <strain evidence="3">S1109L</strain>
    </source>
</reference>
<dbReference type="AlphaFoldDB" id="A0A934HLW7"/>
<gene>
    <name evidence="3" type="ORF">JAO82_05385</name>
</gene>
<dbReference type="SUPFAM" id="SSF81469">
    <property type="entry name" value="Bacterial aa3 type cytochrome c oxidase subunit IV"/>
    <property type="match status" value="1"/>
</dbReference>
<evidence type="ECO:0000313" key="3">
    <source>
        <dbReference type="EMBL" id="MBI6629311.1"/>
    </source>
</evidence>
<feature type="domain" description="Cytochrome c oxidase subunit IV bacterial aa3 type" evidence="2">
    <location>
        <begin position="5"/>
        <end position="41"/>
    </location>
</feature>
<organism evidence="3 4">
    <name type="scientific">Pontibaca salina</name>
    <dbReference type="NCBI Taxonomy" id="2795731"/>
    <lineage>
        <taxon>Bacteria</taxon>
        <taxon>Pseudomonadati</taxon>
        <taxon>Pseudomonadota</taxon>
        <taxon>Alphaproteobacteria</taxon>
        <taxon>Rhodobacterales</taxon>
        <taxon>Roseobacteraceae</taxon>
        <taxon>Pontibaca</taxon>
    </lineage>
</organism>
<keyword evidence="1" id="KW-1133">Transmembrane helix</keyword>
<dbReference type="Gene3D" id="1.20.5.160">
    <property type="entry name" value="Bacterial aa3 type cytochrome c oxidase subunit IV"/>
    <property type="match status" value="1"/>
</dbReference>
<proteinExistence type="predicted"/>
<keyword evidence="1" id="KW-0812">Transmembrane</keyword>
<dbReference type="InterPro" id="IPR036596">
    <property type="entry name" value="Cyt-C_aa3_sf"/>
</dbReference>
<evidence type="ECO:0000256" key="1">
    <source>
        <dbReference type="SAM" id="Phobius"/>
    </source>
</evidence>